<reference evidence="1" key="1">
    <citation type="submission" date="2019-10" db="EMBL/GenBank/DDBJ databases">
        <authorList>
            <person name="Nitsche A."/>
            <person name="Hankeln T."/>
            <person name="Acosta O."/>
            <person name="Velez I.D."/>
            <person name="Schiemann D.J."/>
        </authorList>
    </citation>
    <scope>NUCLEOTIDE SEQUENCE</scope>
    <source>
        <strain evidence="1">Mati 1755-173</strain>
    </source>
</reference>
<organism evidence="1">
    <name type="scientific">Atrato Partiti-like virus 1</name>
    <dbReference type="NCBI Taxonomy" id="2689326"/>
    <lineage>
        <taxon>Viruses</taxon>
        <taxon>Riboviria</taxon>
        <taxon>Orthornavirae</taxon>
        <taxon>Pisuviricota</taxon>
        <taxon>Duplopiviricetes</taxon>
        <taxon>Durnavirales</taxon>
        <taxon>Partitiviridae</taxon>
    </lineage>
</organism>
<proteinExistence type="predicted"/>
<dbReference type="EMBL" id="MN661055">
    <property type="protein sequence ID" value="QHA33834.1"/>
    <property type="molecule type" value="Genomic_RNA"/>
</dbReference>
<accession>A0A6B9KGH2</accession>
<protein>
    <submittedName>
        <fullName evidence="1">Uncharacterized protein</fullName>
    </submittedName>
</protein>
<sequence>MSSSNRQDVLAKEPIDMGENFGLEFFEDLNITVEEIPIDKDEEYKQYALSIYERIRNIQSPTVTSVVQEALVAQSNASTIPYVSVPLIEPEQEFTFSHGEIEGTEIISVQGVELLIPIPTHEATNAWRGRLHTYAEILNEQARNLAPCHKTIITDFQKAEDEDSFPLSSTRLRSSIRNLVISTMLKEVYLKRALHEYSQRCSQIKTQPDPADDGLWITREKPDRKVLSKPVMVQPLQRKMKFDSKTTLLLIQMQFSQAPDVRAQAKLDLNAKLDAERIRDVLKQPEVVLAIALAEARLTALEVLATIFPRHKDKGEHTCLSCMVAIQLQTPTIYHRRCKTVEWLTKYQPFKYDTTEGAIVPISRAYISSEHRYRMCQLLELHAQLNGDIVIKNGSETTIWSRNQDGTLRRQNLATYREEDQIGTTAWRRKHGFTTKHGAVK</sequence>
<name>A0A6B9KGH2_9VIRU</name>
<evidence type="ECO:0000313" key="1">
    <source>
        <dbReference type="EMBL" id="QHA33834.1"/>
    </source>
</evidence>